<comment type="caution">
    <text evidence="4">The sequence shown here is derived from an EMBL/GenBank/DDBJ whole genome shotgun (WGS) entry which is preliminary data.</text>
</comment>
<evidence type="ECO:0000259" key="3">
    <source>
        <dbReference type="PROSITE" id="PS50213"/>
    </source>
</evidence>
<name>A0A0F8V288_9EURO</name>
<gene>
    <name evidence="4" type="ORF">ARAM_000486</name>
</gene>
<dbReference type="InterPro" id="IPR040200">
    <property type="entry name" value="Mug57-like"/>
</dbReference>
<dbReference type="InterPro" id="IPR036378">
    <property type="entry name" value="FAS1_dom_sf"/>
</dbReference>
<dbReference type="PANTHER" id="PTHR28156:SF1">
    <property type="entry name" value="FAS1 DOMAIN-CONTAINING PROTEIN YDR262W"/>
    <property type="match status" value="1"/>
</dbReference>
<accession>A0A0F8V288</accession>
<evidence type="ECO:0000313" key="4">
    <source>
        <dbReference type="EMBL" id="KKK25858.1"/>
    </source>
</evidence>
<dbReference type="PANTHER" id="PTHR28156">
    <property type="entry name" value="FAS1 DOMAIN-CONTAINING PROTEIN YDR262W"/>
    <property type="match status" value="1"/>
</dbReference>
<dbReference type="Pfam" id="PF02469">
    <property type="entry name" value="Fasciclin"/>
    <property type="match status" value="1"/>
</dbReference>
<organism evidence="4 5">
    <name type="scientific">Aspergillus rambellii</name>
    <dbReference type="NCBI Taxonomy" id="308745"/>
    <lineage>
        <taxon>Eukaryota</taxon>
        <taxon>Fungi</taxon>
        <taxon>Dikarya</taxon>
        <taxon>Ascomycota</taxon>
        <taxon>Pezizomycotina</taxon>
        <taxon>Eurotiomycetes</taxon>
        <taxon>Eurotiomycetidae</taxon>
        <taxon>Eurotiales</taxon>
        <taxon>Aspergillaceae</taxon>
        <taxon>Aspergillus</taxon>
        <taxon>Aspergillus subgen. Nidulantes</taxon>
    </lineage>
</organism>
<evidence type="ECO:0000256" key="1">
    <source>
        <dbReference type="ARBA" id="ARBA00022729"/>
    </source>
</evidence>
<keyword evidence="5" id="KW-1185">Reference proteome</keyword>
<evidence type="ECO:0000256" key="2">
    <source>
        <dbReference type="SAM" id="SignalP"/>
    </source>
</evidence>
<dbReference type="Proteomes" id="UP000034291">
    <property type="component" value="Unassembled WGS sequence"/>
</dbReference>
<feature type="signal peptide" evidence="2">
    <location>
        <begin position="1"/>
        <end position="26"/>
    </location>
</feature>
<evidence type="ECO:0000313" key="5">
    <source>
        <dbReference type="Proteomes" id="UP000034291"/>
    </source>
</evidence>
<dbReference type="AlphaFoldDB" id="A0A0F8V288"/>
<dbReference type="OrthoDB" id="5551751at2759"/>
<sequence length="249" mass="27898">MRHISVAATYLSLFLFLFCTVSVAWGLPSFSLRKRLPSSLVDPPHLRHDKRIKDFERIKEWLGNQQPLADGAVSKNAAMPPPSVDTGVLPHGGPGGDDPIVSDVLPKTRGINVFASLTRQFESVESLLNDSKTNITVLAPRNSAIQDLPRKPWENPDDYEEFGELRAYEGDEGRERAKRNLKRFVSAHIIPQSPWKEGEEAETIGGDKLRWRKDGDKIYIEPSGVEVESIAEQVSNGEVWILNGVINYR</sequence>
<dbReference type="Gene3D" id="2.30.180.10">
    <property type="entry name" value="FAS1 domain"/>
    <property type="match status" value="1"/>
</dbReference>
<protein>
    <recommendedName>
        <fullName evidence="3">FAS1 domain-containing protein</fullName>
    </recommendedName>
</protein>
<keyword evidence="1 2" id="KW-0732">Signal</keyword>
<dbReference type="SUPFAM" id="SSF82153">
    <property type="entry name" value="FAS1 domain"/>
    <property type="match status" value="1"/>
</dbReference>
<dbReference type="PROSITE" id="PS50213">
    <property type="entry name" value="FAS1"/>
    <property type="match status" value="1"/>
</dbReference>
<dbReference type="EMBL" id="JZBS01000657">
    <property type="protein sequence ID" value="KKK25858.1"/>
    <property type="molecule type" value="Genomic_DNA"/>
</dbReference>
<feature type="domain" description="FAS1" evidence="3">
    <location>
        <begin position="98"/>
        <end position="246"/>
    </location>
</feature>
<reference evidence="4 5" key="1">
    <citation type="submission" date="2015-02" db="EMBL/GenBank/DDBJ databases">
        <title>Draft Genome Sequences of Two Closely-Related Aflatoxigenic Aspergillus Species Obtained from the Cote d'Ivoire.</title>
        <authorList>
            <person name="Moore G.G."/>
            <person name="Beltz S.B."/>
            <person name="Mack B.M."/>
        </authorList>
    </citation>
    <scope>NUCLEOTIDE SEQUENCE [LARGE SCALE GENOMIC DNA]</scope>
    <source>
        <strain evidence="4 5">SRRC1468</strain>
    </source>
</reference>
<feature type="chain" id="PRO_5002528769" description="FAS1 domain-containing protein" evidence="2">
    <location>
        <begin position="27"/>
        <end position="249"/>
    </location>
</feature>
<proteinExistence type="predicted"/>
<dbReference type="STRING" id="308745.A0A0F8V288"/>
<dbReference type="InterPro" id="IPR000782">
    <property type="entry name" value="FAS1_domain"/>
</dbReference>